<dbReference type="GO" id="GO:0006935">
    <property type="term" value="P:chemotaxis"/>
    <property type="evidence" value="ECO:0007669"/>
    <property type="project" value="UniProtKB-KW"/>
</dbReference>
<dbReference type="FunFam" id="1.20.1070.10:FF:000034">
    <property type="entry name" value="G-protein coupled receptor 1"/>
    <property type="match status" value="1"/>
</dbReference>
<evidence type="ECO:0000256" key="8">
    <source>
        <dbReference type="ARBA" id="ARBA00023170"/>
    </source>
</evidence>
<dbReference type="OMA" id="YTFRFLM"/>
<feature type="region of interest" description="Disordered" evidence="12">
    <location>
        <begin position="365"/>
        <end position="385"/>
    </location>
</feature>
<feature type="domain" description="G-protein coupled receptors family 1 profile" evidence="14">
    <location>
        <begin position="44"/>
        <end position="283"/>
    </location>
</feature>
<keyword evidence="9 11" id="KW-0807">Transducer</keyword>
<keyword evidence="16" id="KW-1185">Reference proteome</keyword>
<feature type="transmembrane region" description="Helical" evidence="13">
    <location>
        <begin position="104"/>
        <end position="133"/>
    </location>
</feature>
<dbReference type="Ensembl" id="ENSACIT00000006174.1">
    <property type="protein sequence ID" value="ENSACIP00000005993.1"/>
    <property type="gene ID" value="ENSACIG00000004717.1"/>
</dbReference>
<dbReference type="PRINTS" id="PR00237">
    <property type="entry name" value="GPCRRHODOPSN"/>
</dbReference>
<evidence type="ECO:0000256" key="6">
    <source>
        <dbReference type="ARBA" id="ARBA00023136"/>
    </source>
</evidence>
<keyword evidence="4 13" id="KW-1133">Transmembrane helix</keyword>
<evidence type="ECO:0000256" key="1">
    <source>
        <dbReference type="ARBA" id="ARBA00004141"/>
    </source>
</evidence>
<evidence type="ECO:0000256" key="13">
    <source>
        <dbReference type="SAM" id="Phobius"/>
    </source>
</evidence>
<keyword evidence="8 11" id="KW-0675">Receptor</keyword>
<feature type="transmembrane region" description="Helical" evidence="13">
    <location>
        <begin position="226"/>
        <end position="243"/>
    </location>
</feature>
<dbReference type="AlphaFoldDB" id="A0A3Q0R7Y5"/>
<evidence type="ECO:0000256" key="11">
    <source>
        <dbReference type="RuleBase" id="RU000688"/>
    </source>
</evidence>
<feature type="transmembrane region" description="Helical" evidence="13">
    <location>
        <begin position="63"/>
        <end position="84"/>
    </location>
</feature>
<comment type="similarity">
    <text evidence="11">Belongs to the G-protein coupled receptor 1 family.</text>
</comment>
<name>A0A3Q0R7Y5_AMPCI</name>
<dbReference type="GO" id="GO:0007200">
    <property type="term" value="P:phospholipase C-activating G protein-coupled receptor signaling pathway"/>
    <property type="evidence" value="ECO:0007669"/>
    <property type="project" value="TreeGrafter"/>
</dbReference>
<evidence type="ECO:0000259" key="14">
    <source>
        <dbReference type="PROSITE" id="PS50262"/>
    </source>
</evidence>
<feature type="transmembrane region" description="Helical" evidence="13">
    <location>
        <begin position="145"/>
        <end position="163"/>
    </location>
</feature>
<evidence type="ECO:0000256" key="10">
    <source>
        <dbReference type="ARBA" id="ARBA00025736"/>
    </source>
</evidence>
<dbReference type="PANTHER" id="PTHR24225:SF24">
    <property type="entry name" value="G-PROTEIN COUPLED RECEPTORS FAMILY 1 PROFILE DOMAIN-CONTAINING PROTEIN"/>
    <property type="match status" value="1"/>
</dbReference>
<feature type="compositionally biased region" description="Polar residues" evidence="12">
    <location>
        <begin position="373"/>
        <end position="385"/>
    </location>
</feature>
<comment type="subcellular location">
    <subcellularLocation>
        <location evidence="1">Membrane</location>
        <topology evidence="1">Multi-pass membrane protein</topology>
    </subcellularLocation>
</comment>
<keyword evidence="6 13" id="KW-0472">Membrane</keyword>
<accession>A0A3Q0R7Y5</accession>
<evidence type="ECO:0000256" key="7">
    <source>
        <dbReference type="ARBA" id="ARBA00023157"/>
    </source>
</evidence>
<dbReference type="GO" id="GO:0007204">
    <property type="term" value="P:positive regulation of cytosolic calcium ion concentration"/>
    <property type="evidence" value="ECO:0007669"/>
    <property type="project" value="TreeGrafter"/>
</dbReference>
<dbReference type="GO" id="GO:0004930">
    <property type="term" value="F:G protein-coupled receptor activity"/>
    <property type="evidence" value="ECO:0007669"/>
    <property type="project" value="UniProtKB-KW"/>
</dbReference>
<evidence type="ECO:0000256" key="9">
    <source>
        <dbReference type="ARBA" id="ARBA00023224"/>
    </source>
</evidence>
<dbReference type="GeneTree" id="ENSGT01020000230438"/>
<evidence type="ECO:0000256" key="12">
    <source>
        <dbReference type="SAM" id="MobiDB-lite"/>
    </source>
</evidence>
<dbReference type="Pfam" id="PF00001">
    <property type="entry name" value="7tm_1"/>
    <property type="match status" value="1"/>
</dbReference>
<dbReference type="Gene3D" id="1.20.1070.10">
    <property type="entry name" value="Rhodopsin 7-helix transmembrane proteins"/>
    <property type="match status" value="2"/>
</dbReference>
<reference evidence="15" key="2">
    <citation type="submission" date="2025-09" db="UniProtKB">
        <authorList>
            <consortium name="Ensembl"/>
        </authorList>
    </citation>
    <scope>IDENTIFICATION</scope>
</reference>
<dbReference type="PRINTS" id="PR00526">
    <property type="entry name" value="FMETLEUPHER"/>
</dbReference>
<dbReference type="PROSITE" id="PS00237">
    <property type="entry name" value="G_PROTEIN_RECEP_F1_1"/>
    <property type="match status" value="1"/>
</dbReference>
<protein>
    <recommendedName>
        <fullName evidence="14">G-protein coupled receptors family 1 profile domain-containing protein</fullName>
    </recommendedName>
</protein>
<keyword evidence="5 11" id="KW-0297">G-protein coupled receptor</keyword>
<evidence type="ECO:0000256" key="3">
    <source>
        <dbReference type="ARBA" id="ARBA00022692"/>
    </source>
</evidence>
<feature type="transmembrane region" description="Helical" evidence="13">
    <location>
        <begin position="263"/>
        <end position="285"/>
    </location>
</feature>
<keyword evidence="7" id="KW-1015">Disulfide bond</keyword>
<evidence type="ECO:0000313" key="16">
    <source>
        <dbReference type="Proteomes" id="UP000261340"/>
    </source>
</evidence>
<feature type="transmembrane region" description="Helical" evidence="13">
    <location>
        <begin position="305"/>
        <end position="327"/>
    </location>
</feature>
<keyword evidence="2" id="KW-0145">Chemotaxis</keyword>
<dbReference type="GO" id="GO:0006954">
    <property type="term" value="P:inflammatory response"/>
    <property type="evidence" value="ECO:0007669"/>
    <property type="project" value="TreeGrafter"/>
</dbReference>
<dbReference type="Proteomes" id="UP000261340">
    <property type="component" value="Unplaced"/>
</dbReference>
<dbReference type="PANTHER" id="PTHR24225">
    <property type="entry name" value="CHEMOTACTIC RECEPTOR"/>
    <property type="match status" value="1"/>
</dbReference>
<evidence type="ECO:0000256" key="5">
    <source>
        <dbReference type="ARBA" id="ARBA00023040"/>
    </source>
</evidence>
<dbReference type="InterPro" id="IPR017452">
    <property type="entry name" value="GPCR_Rhodpsn_7TM"/>
</dbReference>
<dbReference type="SUPFAM" id="SSF81321">
    <property type="entry name" value="Family A G protein-coupled receptor-like"/>
    <property type="match status" value="2"/>
</dbReference>
<feature type="transmembrane region" description="Helical" evidence="13">
    <location>
        <begin position="183"/>
        <end position="206"/>
    </location>
</feature>
<reference evidence="15" key="1">
    <citation type="submission" date="2025-08" db="UniProtKB">
        <authorList>
            <consortium name="Ensembl"/>
        </authorList>
    </citation>
    <scope>IDENTIFICATION</scope>
</reference>
<evidence type="ECO:0000256" key="2">
    <source>
        <dbReference type="ARBA" id="ARBA00022500"/>
    </source>
</evidence>
<feature type="transmembrane region" description="Helical" evidence="13">
    <location>
        <begin position="31"/>
        <end position="51"/>
    </location>
</feature>
<keyword evidence="3 11" id="KW-0812">Transmembrane</keyword>
<dbReference type="InterPro" id="IPR000276">
    <property type="entry name" value="GPCR_Rhodpsn"/>
</dbReference>
<dbReference type="GO" id="GO:0005886">
    <property type="term" value="C:plasma membrane"/>
    <property type="evidence" value="ECO:0007669"/>
    <property type="project" value="TreeGrafter"/>
</dbReference>
<dbReference type="STRING" id="61819.ENSACIP00000005993"/>
<organism evidence="15 16">
    <name type="scientific">Amphilophus citrinellus</name>
    <name type="common">Midas cichlid</name>
    <name type="synonym">Cichlasoma citrinellum</name>
    <dbReference type="NCBI Taxonomy" id="61819"/>
    <lineage>
        <taxon>Eukaryota</taxon>
        <taxon>Metazoa</taxon>
        <taxon>Chordata</taxon>
        <taxon>Craniata</taxon>
        <taxon>Vertebrata</taxon>
        <taxon>Euteleostomi</taxon>
        <taxon>Actinopterygii</taxon>
        <taxon>Neopterygii</taxon>
        <taxon>Teleostei</taxon>
        <taxon>Neoteleostei</taxon>
        <taxon>Acanthomorphata</taxon>
        <taxon>Ovalentaria</taxon>
        <taxon>Cichlomorphae</taxon>
        <taxon>Cichliformes</taxon>
        <taxon>Cichlidae</taxon>
        <taxon>New World cichlids</taxon>
        <taxon>Cichlasomatinae</taxon>
        <taxon>Heroini</taxon>
        <taxon>Amphilophus</taxon>
    </lineage>
</organism>
<sequence>IFFFFLDNSNFTANQSSALDAASRHIQTASIVIYCVIFLVGTLGNGLVIYVTGFKMHKTVDSVWFLNLAIADFLFTAFLIFSIISLSQNHQWPFGEFMCKLNTFVSVVNMFASIFTLTAMSLDRCLSIWVVVWAHNKRTVCKAQLISAGIWVIAVVCSTPYATFRTVSEKRTCYYFIKDKQKWSLYTFRFVMGFVIPFLVIVVSYVAIGIRVMSMPRTRKQRSRRIIFSIIFAFFICWLPFHVFNFIELKPMNNPDLKAIPKIWGSLTVCLAFLNSCLNPILYVFMCEEFQKKTNSDLCSIVKIWGPLTVSLAFLNSCLNPILYVFMCEEFQKKLQKSVCFLLMSALAEDHVSFMSTRSVSSNLSKTSRKSDTAMTSERISPAASKSFTESKVIITEETLSAE</sequence>
<evidence type="ECO:0000256" key="4">
    <source>
        <dbReference type="ARBA" id="ARBA00022989"/>
    </source>
</evidence>
<dbReference type="InterPro" id="IPR000826">
    <property type="entry name" value="Formyl_rcpt-rel"/>
</dbReference>
<evidence type="ECO:0000313" key="15">
    <source>
        <dbReference type="Ensembl" id="ENSACIP00000005993.1"/>
    </source>
</evidence>
<proteinExistence type="inferred from homology"/>
<dbReference type="GO" id="GO:0004875">
    <property type="term" value="F:complement receptor activity"/>
    <property type="evidence" value="ECO:0007669"/>
    <property type="project" value="TreeGrafter"/>
</dbReference>
<dbReference type="PROSITE" id="PS50262">
    <property type="entry name" value="G_PROTEIN_RECEP_F1_2"/>
    <property type="match status" value="1"/>
</dbReference>
<comment type="similarity">
    <text evidence="10">Belongs to the chemokine-like receptor (CMKLR) family.</text>
</comment>